<keyword evidence="3" id="KW-0479">Metal-binding</keyword>
<evidence type="ECO:0000256" key="7">
    <source>
        <dbReference type="ARBA" id="ARBA00046313"/>
    </source>
</evidence>
<dbReference type="GO" id="GO:0051745">
    <property type="term" value="F:4-hydroxy-3-methylbut-2-enyl diphosphate reductase activity"/>
    <property type="evidence" value="ECO:0000318"/>
    <property type="project" value="GO_Central"/>
</dbReference>
<keyword evidence="4" id="KW-0560">Oxidoreductase</keyword>
<dbReference type="InterPro" id="IPR003451">
    <property type="entry name" value="LytB/IspH"/>
</dbReference>
<dbReference type="Proteomes" id="UP000027120">
    <property type="component" value="Unassembled WGS sequence"/>
</dbReference>
<organism evidence="11 12">
    <name type="scientific">Citrus sinensis</name>
    <name type="common">Sweet orange</name>
    <name type="synonym">Citrus aurantium var. sinensis</name>
    <dbReference type="NCBI Taxonomy" id="2711"/>
    <lineage>
        <taxon>Eukaryota</taxon>
        <taxon>Viridiplantae</taxon>
        <taxon>Streptophyta</taxon>
        <taxon>Embryophyta</taxon>
        <taxon>Tracheophyta</taxon>
        <taxon>Spermatophyta</taxon>
        <taxon>Magnoliopsida</taxon>
        <taxon>eudicotyledons</taxon>
        <taxon>Gunneridae</taxon>
        <taxon>Pentapetalae</taxon>
        <taxon>rosids</taxon>
        <taxon>malvids</taxon>
        <taxon>Sapindales</taxon>
        <taxon>Rutaceae</taxon>
        <taxon>Aurantioideae</taxon>
        <taxon>Citrus</taxon>
    </lineage>
</organism>
<dbReference type="Pfam" id="PF02401">
    <property type="entry name" value="LYTB"/>
    <property type="match status" value="1"/>
</dbReference>
<dbReference type="GO" id="GO:0046872">
    <property type="term" value="F:metal ion binding"/>
    <property type="evidence" value="ECO:0007669"/>
    <property type="project" value="UniProtKB-KW"/>
</dbReference>
<protein>
    <recommendedName>
        <fullName evidence="10">4-hydroxy-3-methylbut-2-enyl diphosphate reductase</fullName>
        <ecNumber evidence="10">1.17.7.4</ecNumber>
    </recommendedName>
</protein>
<dbReference type="SMR" id="A0A067DLI4"/>
<evidence type="ECO:0000256" key="3">
    <source>
        <dbReference type="ARBA" id="ARBA00022723"/>
    </source>
</evidence>
<keyword evidence="2" id="KW-0004">4Fe-4S</keyword>
<evidence type="ECO:0000256" key="9">
    <source>
        <dbReference type="ARBA" id="ARBA00046335"/>
    </source>
</evidence>
<dbReference type="PANTHER" id="PTHR31619:SF5">
    <property type="entry name" value="4-HYDROXY-3-METHYLBUT-2-ENYL DIPHOSPHATE REDUCTASE, CHLOROPLASTIC"/>
    <property type="match status" value="1"/>
</dbReference>
<reference evidence="11 12" key="1">
    <citation type="submission" date="2014-04" db="EMBL/GenBank/DDBJ databases">
        <authorList>
            <consortium name="International Citrus Genome Consortium"/>
            <person name="Gmitter F."/>
            <person name="Chen C."/>
            <person name="Farmerie W."/>
            <person name="Harkins T."/>
            <person name="Desany B."/>
            <person name="Mohiuddin M."/>
            <person name="Kodira C."/>
            <person name="Borodovsky M."/>
            <person name="Lomsadze A."/>
            <person name="Burns P."/>
            <person name="Jenkins J."/>
            <person name="Prochnik S."/>
            <person name="Shu S."/>
            <person name="Chapman J."/>
            <person name="Pitluck S."/>
            <person name="Schmutz J."/>
            <person name="Rokhsar D."/>
        </authorList>
    </citation>
    <scope>NUCLEOTIDE SEQUENCE</scope>
</reference>
<keyword evidence="5" id="KW-0408">Iron</keyword>
<comment type="cofactor">
    <cofactor evidence="1">
        <name>[4Fe-4S] cluster</name>
        <dbReference type="ChEBI" id="CHEBI:49883"/>
    </cofactor>
</comment>
<evidence type="ECO:0000256" key="8">
    <source>
        <dbReference type="ARBA" id="ARBA00046314"/>
    </source>
</evidence>
<comment type="similarity">
    <text evidence="9">Belongs to the IspH family.</text>
</comment>
<gene>
    <name evidence="11" type="ORF">CISIN_1g037064mg</name>
</gene>
<keyword evidence="12" id="KW-1185">Reference proteome</keyword>
<evidence type="ECO:0000256" key="2">
    <source>
        <dbReference type="ARBA" id="ARBA00022485"/>
    </source>
</evidence>
<dbReference type="GO" id="GO:0050992">
    <property type="term" value="P:dimethylallyl diphosphate biosynthetic process"/>
    <property type="evidence" value="ECO:0007669"/>
    <property type="project" value="InterPro"/>
</dbReference>
<comment type="pathway">
    <text evidence="7">Isoprenoid biosynthesis; isopentenyl diphosphate biosynthesis via DXP pathway; isopentenyl diphosphate from 1-deoxy-D-xylulose 5-phosphate: step 6/6.</text>
</comment>
<evidence type="ECO:0000256" key="10">
    <source>
        <dbReference type="ARBA" id="ARBA00047177"/>
    </source>
</evidence>
<sequence>STKEAFLEKFKKSVSKGFDPDIDLVKVGIANQTTMIKGETEEIGKLVEKTMMRKFGVENVNEHFISFNTICHAAQERQDAVYKLVEEKIDLILVVGGWNSSNTSSLQVIAEDRGIPSYWIDSEKRIGPGNKMAYKLMHGELVEKENWLPKGQITIGVTAGASTPDKAIEGVLKKVFEIKREEALQLP</sequence>
<evidence type="ECO:0000313" key="12">
    <source>
        <dbReference type="Proteomes" id="UP000027120"/>
    </source>
</evidence>
<proteinExistence type="inferred from homology"/>
<dbReference type="AlphaFoldDB" id="A0A067DLI4"/>
<dbReference type="GO" id="GO:0019288">
    <property type="term" value="P:isopentenyl diphosphate biosynthetic process, methylerythritol 4-phosphate pathway"/>
    <property type="evidence" value="ECO:0000318"/>
    <property type="project" value="GO_Central"/>
</dbReference>
<dbReference type="GO" id="GO:0051539">
    <property type="term" value="F:4 iron, 4 sulfur cluster binding"/>
    <property type="evidence" value="ECO:0007669"/>
    <property type="project" value="UniProtKB-KW"/>
</dbReference>
<feature type="non-terminal residue" evidence="11">
    <location>
        <position position="1"/>
    </location>
</feature>
<comment type="pathway">
    <text evidence="8">Isoprenoid biosynthesis; dimethylallyl diphosphate biosynthesis; dimethylallyl diphosphate from (2E)-4-hydroxy-3-methylbutenyl diphosphate: step 1/1.</text>
</comment>
<name>A0A067DLI4_CITSI</name>
<accession>A0A067DLI4</accession>
<evidence type="ECO:0000256" key="5">
    <source>
        <dbReference type="ARBA" id="ARBA00023004"/>
    </source>
</evidence>
<evidence type="ECO:0000256" key="1">
    <source>
        <dbReference type="ARBA" id="ARBA00001966"/>
    </source>
</evidence>
<dbReference type="PaxDb" id="2711-XP_006487207.1"/>
<dbReference type="eggNOG" id="ENOG502QPIQ">
    <property type="taxonomic scope" value="Eukaryota"/>
</dbReference>
<evidence type="ECO:0000313" key="11">
    <source>
        <dbReference type="EMBL" id="KDO39877.1"/>
    </source>
</evidence>
<evidence type="ECO:0000256" key="6">
    <source>
        <dbReference type="ARBA" id="ARBA00023014"/>
    </source>
</evidence>
<dbReference type="PANTHER" id="PTHR31619">
    <property type="entry name" value="4-HYDROXY-3-METHYLBUT-2-ENYL DIPHOSPHATE REDUCTASE, CHLOROPLASTIC"/>
    <property type="match status" value="1"/>
</dbReference>
<dbReference type="EMBL" id="KK786250">
    <property type="protein sequence ID" value="KDO39877.1"/>
    <property type="molecule type" value="Genomic_DNA"/>
</dbReference>
<dbReference type="EC" id="1.17.7.4" evidence="10"/>
<keyword evidence="6" id="KW-0411">Iron-sulfur</keyword>
<evidence type="ECO:0000256" key="4">
    <source>
        <dbReference type="ARBA" id="ARBA00023002"/>
    </source>
</evidence>
<dbReference type="STRING" id="2711.A0A067DLI4"/>
<dbReference type="Gene3D" id="3.40.1010.20">
    <property type="entry name" value="4-hydroxy-3-methylbut-2-enyl diphosphate reductase, catalytic domain"/>
    <property type="match status" value="1"/>
</dbReference>